<dbReference type="EMBL" id="AP023098">
    <property type="protein sequence ID" value="BCE85020.1"/>
    <property type="molecule type" value="Genomic_DNA"/>
</dbReference>
<keyword evidence="1" id="KW-1133">Transmembrane helix</keyword>
<organism evidence="3">
    <name type="scientific">Bradyrhizobium diazoefficiens</name>
    <dbReference type="NCBI Taxonomy" id="1355477"/>
    <lineage>
        <taxon>Bacteria</taxon>
        <taxon>Pseudomonadati</taxon>
        <taxon>Pseudomonadota</taxon>
        <taxon>Alphaproteobacteria</taxon>
        <taxon>Hyphomicrobiales</taxon>
        <taxon>Nitrobacteraceae</taxon>
        <taxon>Bradyrhizobium</taxon>
    </lineage>
</organism>
<gene>
    <name evidence="2" type="ORF">XF2B_40750</name>
    <name evidence="3" type="ORF">XF9B_64410</name>
</gene>
<accession>A0A810CC12</accession>
<dbReference type="AlphaFoldDB" id="A0A810CC12"/>
<reference evidence="3" key="2">
    <citation type="submission" date="2020-05" db="EMBL/GenBank/DDBJ databases">
        <title>Complete genome sequence of Bradyrhizobium diazoefficiens XF9 isolated from soybean nodule.</title>
        <authorList>
            <person name="Noda R."/>
            <person name="Kakizaki K."/>
            <person name="Minamisawa K."/>
        </authorList>
    </citation>
    <scope>NUCLEOTIDE SEQUENCE</scope>
    <source>
        <strain evidence="3">XF9</strain>
    </source>
</reference>
<evidence type="ECO:0000313" key="3">
    <source>
        <dbReference type="EMBL" id="BCE85020.1"/>
    </source>
</evidence>
<evidence type="ECO:0000313" key="2">
    <source>
        <dbReference type="EMBL" id="BCE30306.1"/>
    </source>
</evidence>
<evidence type="ECO:0000256" key="1">
    <source>
        <dbReference type="SAM" id="Phobius"/>
    </source>
</evidence>
<name>A0A810CC12_9BRAD</name>
<keyword evidence="1" id="KW-0472">Membrane</keyword>
<reference evidence="2" key="1">
    <citation type="submission" date="2020-05" db="EMBL/GenBank/DDBJ databases">
        <title>Complete genome sequence of Bradyrhizobium diazoefficiens XF2 isolated from soybean nodule.</title>
        <authorList>
            <person name="Noda R."/>
            <person name="Kakizaki K."/>
            <person name="Minamisawa K."/>
        </authorList>
    </citation>
    <scope>NUCLEOTIDE SEQUENCE</scope>
    <source>
        <strain evidence="2">XF2</strain>
    </source>
</reference>
<keyword evidence="1" id="KW-0812">Transmembrane</keyword>
<proteinExistence type="predicted"/>
<feature type="transmembrane region" description="Helical" evidence="1">
    <location>
        <begin position="16"/>
        <end position="35"/>
    </location>
</feature>
<sequence length="282" mass="32047">MSWLSDFLHQVAPQQGWGAAFVTAGLGAFAGGLVASRAFTKRAAIAELNALSSAQTLCFSICNRLMALKCQHVIGMKERFDRLQASHTEEVERRKQRQQAQPFVFQADFQTLTPLTLPIGTLEKIIFEKTSIRGRALVALVDLVSTIEGLNEAIEARTKLSEEIRNRKDKTAAELAYLYFGIRSPDGHIDERYRTNLDAIVMQTDDCIFFSQVLAGDIVEYANRLRRSHMWRYWLGLAKMKDADWTSAKESGLVPPEDAYKKWLSGFRKPTRWQRFKSLLQP</sequence>
<protein>
    <submittedName>
        <fullName evidence="3">Uncharacterized protein</fullName>
    </submittedName>
</protein>
<dbReference type="EMBL" id="AP023092">
    <property type="protein sequence ID" value="BCE30306.1"/>
    <property type="molecule type" value="Genomic_DNA"/>
</dbReference>